<keyword evidence="2" id="KW-0732">Signal</keyword>
<dbReference type="InterPro" id="IPR052953">
    <property type="entry name" value="Ser-rich/MCO-related"/>
</dbReference>
<dbReference type="PANTHER" id="PTHR34883">
    <property type="entry name" value="SERINE-RICH PROTEIN, PUTATIVE-RELATED-RELATED"/>
    <property type="match status" value="1"/>
</dbReference>
<dbReference type="PANTHER" id="PTHR34883:SF20">
    <property type="entry name" value="PHYTOCYANIN DOMAIN-CONTAINING PROTEIN"/>
    <property type="match status" value="1"/>
</dbReference>
<dbReference type="InterPro" id="IPR008972">
    <property type="entry name" value="Cupredoxin"/>
</dbReference>
<organism evidence="3 4">
    <name type="scientific">Cladophialophora bantiana (strain ATCC 10958 / CBS 173.52 / CDC B-1940 / NIH 8579)</name>
    <name type="common">Xylohypha bantiana</name>
    <dbReference type="NCBI Taxonomy" id="1442370"/>
    <lineage>
        <taxon>Eukaryota</taxon>
        <taxon>Fungi</taxon>
        <taxon>Dikarya</taxon>
        <taxon>Ascomycota</taxon>
        <taxon>Pezizomycotina</taxon>
        <taxon>Eurotiomycetes</taxon>
        <taxon>Chaetothyriomycetidae</taxon>
        <taxon>Chaetothyriales</taxon>
        <taxon>Herpotrichiellaceae</taxon>
        <taxon>Cladophialophora</taxon>
    </lineage>
</organism>
<dbReference type="AlphaFoldDB" id="A0A0D2HH12"/>
<dbReference type="Gene3D" id="2.60.40.420">
    <property type="entry name" value="Cupredoxins - blue copper proteins"/>
    <property type="match status" value="1"/>
</dbReference>
<reference evidence="3" key="1">
    <citation type="submission" date="2015-01" db="EMBL/GenBank/DDBJ databases">
        <title>The Genome Sequence of Cladophialophora bantiana CBS 173.52.</title>
        <authorList>
            <consortium name="The Broad Institute Genomics Platform"/>
            <person name="Cuomo C."/>
            <person name="de Hoog S."/>
            <person name="Gorbushina A."/>
            <person name="Stielow B."/>
            <person name="Teixiera M."/>
            <person name="Abouelleil A."/>
            <person name="Chapman S.B."/>
            <person name="Priest M."/>
            <person name="Young S.K."/>
            <person name="Wortman J."/>
            <person name="Nusbaum C."/>
            <person name="Birren B."/>
        </authorList>
    </citation>
    <scope>NUCLEOTIDE SEQUENCE [LARGE SCALE GENOMIC DNA]</scope>
    <source>
        <strain evidence="3">CBS 173.52</strain>
    </source>
</reference>
<name>A0A0D2HH12_CLAB1</name>
<dbReference type="VEuPathDB" id="FungiDB:Z519_09470"/>
<evidence type="ECO:0000256" key="1">
    <source>
        <dbReference type="SAM" id="MobiDB-lite"/>
    </source>
</evidence>
<sequence>MMRSYVLISLGALASAATFDVNVGQNGFTYSPDTVHAAVGDTVNFHFYPGGHTVTQSPFDTPCQPVSGNAINSGVINSNSGQASTMFSMRVNTTDAIWLYCGQVGHCATGMAMVINPPSNGNTLAAYQKAASGQSGQIPSSVFGGVIVANVDNAGASASSSSSGSASSSSSSASGSSSSATNSATTTATTTTVAAMTTSTGASAQSTSNAASSNFGVMRLEWSLVGTLLAPAVAYLFS</sequence>
<feature type="signal peptide" evidence="2">
    <location>
        <begin position="1"/>
        <end position="16"/>
    </location>
</feature>
<evidence type="ECO:0000256" key="2">
    <source>
        <dbReference type="SAM" id="SignalP"/>
    </source>
</evidence>
<dbReference type="EMBL" id="KN846994">
    <property type="protein sequence ID" value="KIW90040.1"/>
    <property type="molecule type" value="Genomic_DNA"/>
</dbReference>
<proteinExistence type="predicted"/>
<dbReference type="CDD" id="cd00920">
    <property type="entry name" value="Cupredoxin"/>
    <property type="match status" value="1"/>
</dbReference>
<evidence type="ECO:0000313" key="4">
    <source>
        <dbReference type="Proteomes" id="UP000053789"/>
    </source>
</evidence>
<protein>
    <recommendedName>
        <fullName evidence="5">Phytocyanin domain-containing protein</fullName>
    </recommendedName>
</protein>
<dbReference type="RefSeq" id="XP_016616709.1">
    <property type="nucleotide sequence ID" value="XM_016767193.1"/>
</dbReference>
<accession>A0A0D2HH12</accession>
<dbReference type="OrthoDB" id="2331100at2759"/>
<dbReference type="GeneID" id="27702398"/>
<dbReference type="Proteomes" id="UP000053789">
    <property type="component" value="Unassembled WGS sequence"/>
</dbReference>
<evidence type="ECO:0000313" key="3">
    <source>
        <dbReference type="EMBL" id="KIW90040.1"/>
    </source>
</evidence>
<evidence type="ECO:0008006" key="5">
    <source>
        <dbReference type="Google" id="ProtNLM"/>
    </source>
</evidence>
<gene>
    <name evidence="3" type="ORF">Z519_09470</name>
</gene>
<feature type="chain" id="PRO_5002243288" description="Phytocyanin domain-containing protein" evidence="2">
    <location>
        <begin position="17"/>
        <end position="238"/>
    </location>
</feature>
<feature type="region of interest" description="Disordered" evidence="1">
    <location>
        <begin position="159"/>
        <end position="188"/>
    </location>
</feature>
<dbReference type="SUPFAM" id="SSF49503">
    <property type="entry name" value="Cupredoxins"/>
    <property type="match status" value="1"/>
</dbReference>
<dbReference type="HOGENOM" id="CLU_053381_1_2_1"/>
<keyword evidence="4" id="KW-1185">Reference proteome</keyword>